<keyword evidence="20" id="KW-1185">Reference proteome</keyword>
<dbReference type="Gene3D" id="1.10.287.130">
    <property type="match status" value="1"/>
</dbReference>
<reference evidence="19" key="1">
    <citation type="submission" date="2021-03" db="EMBL/GenBank/DDBJ databases">
        <authorList>
            <person name="Tagirdzhanova G."/>
        </authorList>
    </citation>
    <scope>NUCLEOTIDE SEQUENCE</scope>
</reference>
<dbReference type="InterPro" id="IPR003594">
    <property type="entry name" value="HATPase_dom"/>
</dbReference>
<dbReference type="InterPro" id="IPR041664">
    <property type="entry name" value="AAA_16"/>
</dbReference>
<dbReference type="PROSITE" id="PS50011">
    <property type="entry name" value="PROTEIN_KINASE_DOM"/>
    <property type="match status" value="1"/>
</dbReference>
<dbReference type="InterPro" id="IPR029016">
    <property type="entry name" value="GAF-like_dom_sf"/>
</dbReference>
<dbReference type="SUPFAM" id="SSF55781">
    <property type="entry name" value="GAF domain-like"/>
    <property type="match status" value="1"/>
</dbReference>
<dbReference type="SUPFAM" id="SSF47384">
    <property type="entry name" value="Homodimeric domain of signal transducing histidine kinase"/>
    <property type="match status" value="1"/>
</dbReference>
<evidence type="ECO:0000256" key="12">
    <source>
        <dbReference type="ARBA" id="ARBA00023136"/>
    </source>
</evidence>
<evidence type="ECO:0000313" key="20">
    <source>
        <dbReference type="Proteomes" id="UP000664203"/>
    </source>
</evidence>
<dbReference type="FunFam" id="3.30.565.10:FF:000010">
    <property type="entry name" value="Sensor histidine kinase RcsC"/>
    <property type="match status" value="1"/>
</dbReference>
<dbReference type="Pfam" id="PF00069">
    <property type="entry name" value="Pkinase"/>
    <property type="match status" value="1"/>
</dbReference>
<dbReference type="SMART" id="SM00387">
    <property type="entry name" value="HATPase_c"/>
    <property type="match status" value="1"/>
</dbReference>
<dbReference type="Pfam" id="PF13185">
    <property type="entry name" value="GAF_2"/>
    <property type="match status" value="1"/>
</dbReference>
<dbReference type="SUPFAM" id="SSF52172">
    <property type="entry name" value="CheY-like"/>
    <property type="match status" value="1"/>
</dbReference>
<dbReference type="PROSITE" id="PS50110">
    <property type="entry name" value="RESPONSE_REGULATORY"/>
    <property type="match status" value="1"/>
</dbReference>
<dbReference type="EC" id="2.7.13.3" evidence="3"/>
<dbReference type="Gene3D" id="1.10.510.10">
    <property type="entry name" value="Transferase(Phosphotransferase) domain 1"/>
    <property type="match status" value="1"/>
</dbReference>
<keyword evidence="14" id="KW-0175">Coiled coil</keyword>
<dbReference type="OrthoDB" id="60033at2759"/>
<dbReference type="SUPFAM" id="SSF55874">
    <property type="entry name" value="ATPase domain of HSP90 chaperone/DNA topoisomerase II/histidine kinase"/>
    <property type="match status" value="1"/>
</dbReference>
<accession>A0A8H3IHW5</accession>
<feature type="region of interest" description="Disordered" evidence="15">
    <location>
        <begin position="2393"/>
        <end position="2416"/>
    </location>
</feature>
<comment type="catalytic activity">
    <reaction evidence="1">
        <text>ATP + protein L-histidine = ADP + protein N-phospho-L-histidine.</text>
        <dbReference type="EC" id="2.7.13.3"/>
    </reaction>
</comment>
<evidence type="ECO:0000259" key="18">
    <source>
        <dbReference type="PROSITE" id="PS50110"/>
    </source>
</evidence>
<feature type="domain" description="Response regulatory" evidence="18">
    <location>
        <begin position="2175"/>
        <end position="2298"/>
    </location>
</feature>
<feature type="coiled-coil region" evidence="14">
    <location>
        <begin position="1866"/>
        <end position="1893"/>
    </location>
</feature>
<keyword evidence="4" id="KW-1003">Cell membrane</keyword>
<evidence type="ECO:0000256" key="15">
    <source>
        <dbReference type="SAM" id="MobiDB-lite"/>
    </source>
</evidence>
<dbReference type="SMART" id="SM00388">
    <property type="entry name" value="HisKA"/>
    <property type="match status" value="1"/>
</dbReference>
<dbReference type="Proteomes" id="UP000664203">
    <property type="component" value="Unassembled WGS sequence"/>
</dbReference>
<dbReference type="CDD" id="cd00082">
    <property type="entry name" value="HisKA"/>
    <property type="match status" value="1"/>
</dbReference>
<dbReference type="SMART" id="SM00448">
    <property type="entry name" value="REC"/>
    <property type="match status" value="1"/>
</dbReference>
<feature type="compositionally biased region" description="Basic and acidic residues" evidence="15">
    <location>
        <begin position="1645"/>
        <end position="1659"/>
    </location>
</feature>
<dbReference type="Pfam" id="PF02518">
    <property type="entry name" value="HATPase_c"/>
    <property type="match status" value="1"/>
</dbReference>
<dbReference type="GO" id="GO:0005886">
    <property type="term" value="C:plasma membrane"/>
    <property type="evidence" value="ECO:0007669"/>
    <property type="project" value="UniProtKB-SubCell"/>
</dbReference>
<protein>
    <recommendedName>
        <fullName evidence="3">histidine kinase</fullName>
        <ecNumber evidence="3">2.7.13.3</ecNumber>
    </recommendedName>
</protein>
<gene>
    <name evidence="19" type="ORF">ALECFALPRED_009513</name>
</gene>
<dbReference type="InterPro" id="IPR005467">
    <property type="entry name" value="His_kinase_dom"/>
</dbReference>
<evidence type="ECO:0000256" key="4">
    <source>
        <dbReference type="ARBA" id="ARBA00022475"/>
    </source>
</evidence>
<dbReference type="InterPro" id="IPR004358">
    <property type="entry name" value="Sig_transdc_His_kin-like_C"/>
</dbReference>
<evidence type="ECO:0000259" key="17">
    <source>
        <dbReference type="PROSITE" id="PS50109"/>
    </source>
</evidence>
<feature type="domain" description="Protein kinase" evidence="16">
    <location>
        <begin position="92"/>
        <end position="389"/>
    </location>
</feature>
<evidence type="ECO:0000256" key="5">
    <source>
        <dbReference type="ARBA" id="ARBA00022553"/>
    </source>
</evidence>
<evidence type="ECO:0000256" key="11">
    <source>
        <dbReference type="ARBA" id="ARBA00022989"/>
    </source>
</evidence>
<feature type="region of interest" description="Disordered" evidence="15">
    <location>
        <begin position="70"/>
        <end position="106"/>
    </location>
</feature>
<dbReference type="SUPFAM" id="SSF56112">
    <property type="entry name" value="Protein kinase-like (PK-like)"/>
    <property type="match status" value="1"/>
</dbReference>
<keyword evidence="12" id="KW-0472">Membrane</keyword>
<dbReference type="SMART" id="SM00065">
    <property type="entry name" value="GAF"/>
    <property type="match status" value="1"/>
</dbReference>
<evidence type="ECO:0000256" key="1">
    <source>
        <dbReference type="ARBA" id="ARBA00000085"/>
    </source>
</evidence>
<dbReference type="InterPro" id="IPR036890">
    <property type="entry name" value="HATPase_C_sf"/>
</dbReference>
<comment type="subcellular location">
    <subcellularLocation>
        <location evidence="2">Cell membrane</location>
        <topology evidence="2">Multi-pass membrane protein</topology>
    </subcellularLocation>
</comment>
<dbReference type="Gene3D" id="3.30.565.10">
    <property type="entry name" value="Histidine kinase-like ATPase, C-terminal domain"/>
    <property type="match status" value="1"/>
</dbReference>
<dbReference type="PANTHER" id="PTHR43047:SF46">
    <property type="entry name" value="HISTIDINE KINASE_RESPONSE REGULATOR, PUTATIVE (AFU_ORTHOLOGUE AFUA_3G12550)-RELATED"/>
    <property type="match status" value="1"/>
</dbReference>
<evidence type="ECO:0000256" key="2">
    <source>
        <dbReference type="ARBA" id="ARBA00004651"/>
    </source>
</evidence>
<evidence type="ECO:0000256" key="14">
    <source>
        <dbReference type="SAM" id="Coils"/>
    </source>
</evidence>
<dbReference type="PRINTS" id="PR00344">
    <property type="entry name" value="BCTRLSENSOR"/>
</dbReference>
<dbReference type="Gene3D" id="3.30.450.40">
    <property type="match status" value="1"/>
</dbReference>
<organism evidence="19 20">
    <name type="scientific">Alectoria fallacina</name>
    <dbReference type="NCBI Taxonomy" id="1903189"/>
    <lineage>
        <taxon>Eukaryota</taxon>
        <taxon>Fungi</taxon>
        <taxon>Dikarya</taxon>
        <taxon>Ascomycota</taxon>
        <taxon>Pezizomycotina</taxon>
        <taxon>Lecanoromycetes</taxon>
        <taxon>OSLEUM clade</taxon>
        <taxon>Lecanoromycetidae</taxon>
        <taxon>Lecanorales</taxon>
        <taxon>Lecanorineae</taxon>
        <taxon>Parmeliaceae</taxon>
        <taxon>Alectoria</taxon>
    </lineage>
</organism>
<dbReference type="Pfam" id="PF00512">
    <property type="entry name" value="HisKA"/>
    <property type="match status" value="1"/>
</dbReference>
<dbReference type="InterPro" id="IPR000719">
    <property type="entry name" value="Prot_kinase_dom"/>
</dbReference>
<feature type="modified residue" description="4-aspartylphosphate" evidence="13">
    <location>
        <position position="2229"/>
    </location>
</feature>
<feature type="region of interest" description="Disordered" evidence="15">
    <location>
        <begin position="466"/>
        <end position="500"/>
    </location>
</feature>
<feature type="compositionally biased region" description="Polar residues" evidence="15">
    <location>
        <begin position="477"/>
        <end position="494"/>
    </location>
</feature>
<evidence type="ECO:0000256" key="6">
    <source>
        <dbReference type="ARBA" id="ARBA00022679"/>
    </source>
</evidence>
<dbReference type="GO" id="GO:0009927">
    <property type="term" value="F:histidine phosphotransfer kinase activity"/>
    <property type="evidence" value="ECO:0007669"/>
    <property type="project" value="TreeGrafter"/>
</dbReference>
<evidence type="ECO:0000256" key="7">
    <source>
        <dbReference type="ARBA" id="ARBA00022692"/>
    </source>
</evidence>
<feature type="region of interest" description="Disordered" evidence="15">
    <location>
        <begin position="544"/>
        <end position="575"/>
    </location>
</feature>
<dbReference type="FunFam" id="1.10.510.10:FF:000579">
    <property type="entry name" value="Sensor histidine kinase/response regulator, putative"/>
    <property type="match status" value="1"/>
</dbReference>
<dbReference type="CDD" id="cd17546">
    <property type="entry name" value="REC_hyHK_CKI1_RcsC-like"/>
    <property type="match status" value="1"/>
</dbReference>
<comment type="caution">
    <text evidence="19">The sequence shown here is derived from an EMBL/GenBank/DDBJ whole genome shotgun (WGS) entry which is preliminary data.</text>
</comment>
<dbReference type="EMBL" id="CAJPDR010000072">
    <property type="protein sequence ID" value="CAF9914274.1"/>
    <property type="molecule type" value="Genomic_DNA"/>
</dbReference>
<feature type="region of interest" description="Disordered" evidence="15">
    <location>
        <begin position="2347"/>
        <end position="2381"/>
    </location>
</feature>
<proteinExistence type="predicted"/>
<evidence type="ECO:0000256" key="13">
    <source>
        <dbReference type="PROSITE-ProRule" id="PRU00169"/>
    </source>
</evidence>
<keyword evidence="11" id="KW-1133">Transmembrane helix</keyword>
<dbReference type="Pfam" id="PF00072">
    <property type="entry name" value="Response_reg"/>
    <property type="match status" value="1"/>
</dbReference>
<dbReference type="FunFam" id="3.40.50.2300:FF:000285">
    <property type="entry name" value="Putative sensor histidine kinase/response regulator"/>
    <property type="match status" value="1"/>
</dbReference>
<dbReference type="InterPro" id="IPR027417">
    <property type="entry name" value="P-loop_NTPase"/>
</dbReference>
<name>A0A8H3IHW5_9LECA</name>
<evidence type="ECO:0000256" key="3">
    <source>
        <dbReference type="ARBA" id="ARBA00012438"/>
    </source>
</evidence>
<dbReference type="InterPro" id="IPR011006">
    <property type="entry name" value="CheY-like_superfamily"/>
</dbReference>
<dbReference type="InterPro" id="IPR036097">
    <property type="entry name" value="HisK_dim/P_sf"/>
</dbReference>
<evidence type="ECO:0000256" key="8">
    <source>
        <dbReference type="ARBA" id="ARBA00022741"/>
    </source>
</evidence>
<keyword evidence="10" id="KW-0067">ATP-binding</keyword>
<dbReference type="Pfam" id="PF13191">
    <property type="entry name" value="AAA_16"/>
    <property type="match status" value="1"/>
</dbReference>
<dbReference type="GO" id="GO:0005524">
    <property type="term" value="F:ATP binding"/>
    <property type="evidence" value="ECO:0007669"/>
    <property type="project" value="UniProtKB-KW"/>
</dbReference>
<dbReference type="SUPFAM" id="SSF52540">
    <property type="entry name" value="P-loop containing nucleoside triphosphate hydrolases"/>
    <property type="match status" value="1"/>
</dbReference>
<dbReference type="CDD" id="cd16922">
    <property type="entry name" value="HATPase_EvgS-ArcB-TorS-like"/>
    <property type="match status" value="1"/>
</dbReference>
<dbReference type="PROSITE" id="PS50109">
    <property type="entry name" value="HIS_KIN"/>
    <property type="match status" value="1"/>
</dbReference>
<dbReference type="Gene3D" id="3.40.50.2300">
    <property type="match status" value="1"/>
</dbReference>
<evidence type="ECO:0000259" key="16">
    <source>
        <dbReference type="PROSITE" id="PS50011"/>
    </source>
</evidence>
<sequence length="2416" mass="268135">MRDADSIEFEQALQPPPRLYERLAQLSGYTWDQSIQPFHSTYDNWHVFGLKHLNHGNSGASSFQGIARTNSTASSPRLGPRPPLRHNRTASLGTQGTAGTNDLGSSRLDGEKTYTAVVARISTHILRIEREYHLCKSFIQTSDPDFAHTVKPLDLVRLPSHQGDEATLIVSIFESPGRNYLKDLLDLGPAFLAPRFSNGSDVFGTSHLTSSRDLVSLSTFLDFAIGACECLELLHHGLRVVHGELRADAFHFNRDSGVVKLINFGSGPRSFENGLTSSGWMTLSREIGVKHKLQYVAPEQTGRMPAEPNSRTDIYGLGVLFWIMLTGRPPFQAETPIDIIQAVLGRRIPLVSSERIDVPDVIAQIIEKMTQKQIDDRYHSTSGLKYDLIEVQRLLGEGDNDGLAQFHVGSKDVSSFFVLPTHIAGRNEERDRIVEVIEKVAKWQVSSEDRARLGVYAFGSTSGASTMSERFDGLETGTRSSDTSSIAGRNSENSPALGPYSSAQVLVHSPHDTTVASGAAPVEKPPLEANDSRESIQTTIALETQKNGLRPDSSGMQSHGPSQTPRRQSSHKSLRRRRCELISITGAVGAGKSSLIQSTQADIRRLGYFASSKFDPARKAPFEPLLRAMGSLFRQIFSESDVNSEYHNMVRKHIRNLWPSTCSMLDLPESLISTDVQYTHKIATSSSQQGLNKSIRAEIGDNSSVRSALSGSVSTGNHKSSDFLRGGANPRSLKFMTIFVEVLRILSTNKLICLCLDDIQFADEESLDLISQVILKKLGIVIITTCRDEETLSRPVETVLRNKAANLTTIKLSPLSEQDVVSYISATISRPPEYCLPLAAVCLEKSCGNPFYLRQMLEVCHRKSCIWYSWKESMWEYDLDRVFAEFESGSCGEQLNTDFITKRLQDLPQAARSILAWASLLGTTFSFKLIQRLLSGEFDYVDTDGVNGKVNGPKVVELFTPQPTKNVVEGLQATLQAYVLMPGSNEDEFSFSHDRYVRASASLRECHDVEKMHFIIVQTMMKYLDLDSGSLYDRARHICQSASVINNRVEYRHRFRVLLVEAAEKAIKSGARPTALQYYESCLALIQPKPWKEGVADAYYEETLGLYTKTAELYWHQDQAVEAQNLLDSIFAGARTASDKAPAWILQSKLFAQAGNMAGSFCALKTSLLELGLDLADNPTWASCDTECHELRRMVHEANFVDVISKTLDADRNMVALGAVLIEATSAAFWSNSILFYQLVLKMVETHMTHTSTFSQVGLGFSYFALVCIIRSDDLFFALQMHDLSKQFLTQHGDPYTLGRGLALSVLFIAHMCTPMREHFDALEEAINHSLVSGDKHVYLLSVGSIALRRLYIGDNMADIETFCSVAAEDFGDWSLDMRGGVFLTATRQVARSLQGKTYTESPEMVMSDEGHSTADYMELIDARSSDVERPRDIYNSLRMIPLYLYGHYQKAIQLSTEIATSIHQLWSMRISRLTMFYASLCLLAQLREGNNDQNRDTILIKVRQYKARIAQWQIECNANYLMWELLIEAELAEIEGRYGDAIRAYEAAIDHTQLHDFLLEQALAFELQGDFYVRRGARRAARAILKDSLAMYSRIGASGKVDQLTVKHEWVLRASATVQTRDVAIQTADTIGEIGNTQFRIEENERQETRNLGKETAGDRTQAWVSPTATEDSAKSAGPDVSDLGLDVLDLQSILEFNQAISSELQIDRLLAIMTEIILESAGAQADFAAVIIEGDNGWCIAASGTSEGISADAQPIIEIRDETQKQVLLYTMRFKEAVFVHNLAHDERFLIIGSAKSVISLPIIRGKDLLGVLYLEGHPNSFTDRNLGVLRLFCNQVGISIANALLFKRIAKVSASNTSMIESQKRALAKAREAEIKAKNAEAEAKENVRLKEEAAKVKSIFLANVSHELRTPLNGVIGMSELLKETPLRDEQKEFVNSIRVCADTLLIVINDILDYSKLEAGKLKLYYSPLNLKETIMEVVRALIYTNKDRGLETKMDLDLDPELLVLGDPVRLHQLFMNTMSNSYKFTKKGSVHVRAKRDYEDSESLTVTCSVADTGIGITQDQVSRLFTPFSQADSSTQREFGGSGLGLSICKALIEVMNGRISLESQLGVGTTVYFTVTFPKAAKTATKDRAPIAAQAPGAMATWSSEGEKSTKSSFFNLSQIPRKELRICIAEDNPINQKIAVSFVTKLGFKSEAYNDGLQAVEALRHRSSENNPFHLVLMDVQMPVLDGYDATRLIRADKDPAVRGVLIIAMTASAIQGDKEKCLEAGMNNYLAKPVRAAVLKSMLEDYLSQPDKPMPDLQSTAHDLATKVIKRAQNENRILPQPARPSFQKRMSSRNAIPYHGKDPQALLSPNEDTASTPRPTLLHRSSGNSITRVLTQDGLASTIEEDGKVPPLFLTDGAAENAPK</sequence>
<feature type="compositionally biased region" description="Polar residues" evidence="15">
    <location>
        <begin position="554"/>
        <end position="567"/>
    </location>
</feature>
<dbReference type="InterPro" id="IPR003661">
    <property type="entry name" value="HisK_dim/P_dom"/>
</dbReference>
<keyword evidence="7" id="KW-0812">Transmembrane</keyword>
<feature type="region of interest" description="Disordered" evidence="15">
    <location>
        <begin position="1645"/>
        <end position="1679"/>
    </location>
</feature>
<keyword evidence="6" id="KW-0808">Transferase</keyword>
<keyword evidence="8" id="KW-0547">Nucleotide-binding</keyword>
<feature type="domain" description="Histidine kinase" evidence="17">
    <location>
        <begin position="1907"/>
        <end position="2128"/>
    </location>
</feature>
<dbReference type="InterPro" id="IPR011009">
    <property type="entry name" value="Kinase-like_dom_sf"/>
</dbReference>
<dbReference type="SMART" id="SM00220">
    <property type="entry name" value="S_TKc"/>
    <property type="match status" value="1"/>
</dbReference>
<feature type="compositionally biased region" description="Polar residues" evidence="15">
    <location>
        <begin position="2362"/>
        <end position="2381"/>
    </location>
</feature>
<dbReference type="InterPro" id="IPR001789">
    <property type="entry name" value="Sig_transdc_resp-reg_receiver"/>
</dbReference>
<keyword evidence="5 13" id="KW-0597">Phosphoprotein</keyword>
<dbReference type="PANTHER" id="PTHR43047">
    <property type="entry name" value="TWO-COMPONENT HISTIDINE PROTEIN KINASE"/>
    <property type="match status" value="1"/>
</dbReference>
<evidence type="ECO:0000313" key="19">
    <source>
        <dbReference type="EMBL" id="CAF9914274.1"/>
    </source>
</evidence>
<evidence type="ECO:0000256" key="9">
    <source>
        <dbReference type="ARBA" id="ARBA00022777"/>
    </source>
</evidence>
<keyword evidence="9" id="KW-0418">Kinase</keyword>
<dbReference type="InterPro" id="IPR003018">
    <property type="entry name" value="GAF"/>
</dbReference>
<dbReference type="FunFam" id="1.10.287.130:FF:000003">
    <property type="entry name" value="Histidine kinase"/>
    <property type="match status" value="1"/>
</dbReference>
<evidence type="ECO:0000256" key="10">
    <source>
        <dbReference type="ARBA" id="ARBA00022840"/>
    </source>
</evidence>
<feature type="compositionally biased region" description="Polar residues" evidence="15">
    <location>
        <begin position="89"/>
        <end position="104"/>
    </location>
</feature>
<dbReference type="GO" id="GO:0000155">
    <property type="term" value="F:phosphorelay sensor kinase activity"/>
    <property type="evidence" value="ECO:0007669"/>
    <property type="project" value="InterPro"/>
</dbReference>